<keyword evidence="5" id="KW-1185">Reference proteome</keyword>
<dbReference type="OrthoDB" id="7408094at2759"/>
<gene>
    <name evidence="4" type="ORF">PMACD_LOCUS2278</name>
</gene>
<feature type="region of interest" description="Disordered" evidence="1">
    <location>
        <begin position="369"/>
        <end position="417"/>
    </location>
</feature>
<accession>A0A821N442</accession>
<sequence>MYHVLVLCLFIKCITCNPQVGPDPWDDLNVNKNILEEDDLPPDLKIPKQIAKIKPEPNQCMSDWFYKRLLAIILKGGQRKENEDDTIDISLQMKFSLEQFNSLDEYILSNKALSENMLRRSIGHIEGSIYKPTITERIAMAWSEYVYTYIIEYKDYITWSLTIAAMVAATCWLWHYVSYKHMLIFLGVALYLYEVFVSYKEAEKEQVNRFISGLNSCKWQFWTSECVVSPPDPIVMLKHMNPLKIAARMFTTIISEPMITISATVNTIVLSITDDLMYPLNKIAQVALVLIFNGMLIMLLVGIVFNFILNIPFQLNLFYILSIALKQRNGNEPQRQSEQVQAGDRISNETLNRFLDLCSKALTVSQNNQNLPITNSSQSQPVQGMKRSASTGRLPSIKSSFNQDSIKRKHGGSGDAS</sequence>
<proteinExistence type="predicted"/>
<evidence type="ECO:0000313" key="5">
    <source>
        <dbReference type="Proteomes" id="UP000663880"/>
    </source>
</evidence>
<feature type="chain" id="PRO_5032832901" description="Chloride channel CLIC-like protein 1" evidence="3">
    <location>
        <begin position="17"/>
        <end position="417"/>
    </location>
</feature>
<feature type="transmembrane region" description="Helical" evidence="2">
    <location>
        <begin position="156"/>
        <end position="175"/>
    </location>
</feature>
<keyword evidence="2" id="KW-1133">Transmembrane helix</keyword>
<evidence type="ECO:0000256" key="3">
    <source>
        <dbReference type="SAM" id="SignalP"/>
    </source>
</evidence>
<reference evidence="4" key="1">
    <citation type="submission" date="2021-02" db="EMBL/GenBank/DDBJ databases">
        <authorList>
            <person name="Steward A R."/>
        </authorList>
    </citation>
    <scope>NUCLEOTIDE SEQUENCE</scope>
</reference>
<feature type="transmembrane region" description="Helical" evidence="2">
    <location>
        <begin position="181"/>
        <end position="199"/>
    </location>
</feature>
<comment type="caution">
    <text evidence="4">The sequence shown here is derived from an EMBL/GenBank/DDBJ whole genome shotgun (WGS) entry which is preliminary data.</text>
</comment>
<evidence type="ECO:0000313" key="4">
    <source>
        <dbReference type="EMBL" id="CAF4779718.1"/>
    </source>
</evidence>
<keyword evidence="2" id="KW-0472">Membrane</keyword>
<feature type="transmembrane region" description="Helical" evidence="2">
    <location>
        <begin position="245"/>
        <end position="272"/>
    </location>
</feature>
<dbReference type="EMBL" id="CAJOBZ010000004">
    <property type="protein sequence ID" value="CAF4779718.1"/>
    <property type="molecule type" value="Genomic_DNA"/>
</dbReference>
<keyword evidence="3" id="KW-0732">Signal</keyword>
<dbReference type="Proteomes" id="UP000663880">
    <property type="component" value="Unassembled WGS sequence"/>
</dbReference>
<evidence type="ECO:0000256" key="1">
    <source>
        <dbReference type="SAM" id="MobiDB-lite"/>
    </source>
</evidence>
<feature type="compositionally biased region" description="Polar residues" evidence="1">
    <location>
        <begin position="369"/>
        <end position="404"/>
    </location>
</feature>
<protein>
    <recommendedName>
        <fullName evidence="6">Chloride channel CLIC-like protein 1</fullName>
    </recommendedName>
</protein>
<keyword evidence="2" id="KW-0812">Transmembrane</keyword>
<organism evidence="4 5">
    <name type="scientific">Pieris macdunnoughi</name>
    <dbReference type="NCBI Taxonomy" id="345717"/>
    <lineage>
        <taxon>Eukaryota</taxon>
        <taxon>Metazoa</taxon>
        <taxon>Ecdysozoa</taxon>
        <taxon>Arthropoda</taxon>
        <taxon>Hexapoda</taxon>
        <taxon>Insecta</taxon>
        <taxon>Pterygota</taxon>
        <taxon>Neoptera</taxon>
        <taxon>Endopterygota</taxon>
        <taxon>Lepidoptera</taxon>
        <taxon>Glossata</taxon>
        <taxon>Ditrysia</taxon>
        <taxon>Papilionoidea</taxon>
        <taxon>Pieridae</taxon>
        <taxon>Pierinae</taxon>
        <taxon>Pieris</taxon>
    </lineage>
</organism>
<dbReference type="AlphaFoldDB" id="A0A821N442"/>
<evidence type="ECO:0000256" key="2">
    <source>
        <dbReference type="SAM" id="Phobius"/>
    </source>
</evidence>
<feature type="transmembrane region" description="Helical" evidence="2">
    <location>
        <begin position="284"/>
        <end position="309"/>
    </location>
</feature>
<feature type="signal peptide" evidence="3">
    <location>
        <begin position="1"/>
        <end position="16"/>
    </location>
</feature>
<evidence type="ECO:0008006" key="6">
    <source>
        <dbReference type="Google" id="ProtNLM"/>
    </source>
</evidence>
<name>A0A821N442_9NEOP</name>